<evidence type="ECO:0000313" key="3">
    <source>
        <dbReference type="Proteomes" id="UP000276568"/>
    </source>
</evidence>
<keyword evidence="1" id="KW-0472">Membrane</keyword>
<comment type="caution">
    <text evidence="2">The sequence shown here is derived from an EMBL/GenBank/DDBJ whole genome shotgun (WGS) entry which is preliminary data.</text>
</comment>
<evidence type="ECO:0000313" key="2">
    <source>
        <dbReference type="EMBL" id="RNM30480.1"/>
    </source>
</evidence>
<keyword evidence="3" id="KW-1185">Reference proteome</keyword>
<sequence>MKPQKFEVVFDGVYLCFALIAGILFLSHGQVLCAIWAWVLCFGDAFHLVPRMQSLLKEPTETVKQRMNRGLQISSITMTVFYILLYYIWKETYSVSISNGIVFLIWITAIIRILICLLPQNKWGESDASMYLSLLRNGVFLITGLLVVYLFAKVANVYMVVSILISFGCYLPVTLWSKKHPMIGMLMLPKTCAYVAMLLYFL</sequence>
<keyword evidence="1" id="KW-1133">Transmembrane helix</keyword>
<dbReference type="EMBL" id="RJQC01000002">
    <property type="protein sequence ID" value="RNM30480.1"/>
    <property type="molecule type" value="Genomic_DNA"/>
</dbReference>
<evidence type="ECO:0000256" key="1">
    <source>
        <dbReference type="SAM" id="Phobius"/>
    </source>
</evidence>
<feature type="transmembrane region" description="Helical" evidence="1">
    <location>
        <begin position="71"/>
        <end position="89"/>
    </location>
</feature>
<reference evidence="2 3" key="1">
    <citation type="submission" date="2018-11" db="EMBL/GenBank/DDBJ databases">
        <title>Clostridium sp. nov., a member of the family Erysipelotrichaceae isolated from pig faeces.</title>
        <authorList>
            <person name="Chang Y.-H."/>
        </authorList>
    </citation>
    <scope>NUCLEOTIDE SEQUENCE [LARGE SCALE GENOMIC DNA]</scope>
    <source>
        <strain evidence="2 3">YH-panp20</strain>
    </source>
</reference>
<feature type="transmembrane region" description="Helical" evidence="1">
    <location>
        <begin position="157"/>
        <end position="176"/>
    </location>
</feature>
<dbReference type="Proteomes" id="UP000276568">
    <property type="component" value="Unassembled WGS sequence"/>
</dbReference>
<organism evidence="2 3">
    <name type="scientific">Absicoccus porci</name>
    <dbReference type="NCBI Taxonomy" id="2486576"/>
    <lineage>
        <taxon>Bacteria</taxon>
        <taxon>Bacillati</taxon>
        <taxon>Bacillota</taxon>
        <taxon>Erysipelotrichia</taxon>
        <taxon>Erysipelotrichales</taxon>
        <taxon>Erysipelotrichaceae</taxon>
        <taxon>Absicoccus</taxon>
    </lineage>
</organism>
<feature type="transmembrane region" description="Helical" evidence="1">
    <location>
        <begin position="12"/>
        <end position="28"/>
    </location>
</feature>
<gene>
    <name evidence="2" type="ORF">EDX97_06740</name>
</gene>
<accession>A0A3N0I1W9</accession>
<dbReference type="RefSeq" id="WP_128520390.1">
    <property type="nucleotide sequence ID" value="NZ_CAUWBR010000031.1"/>
</dbReference>
<dbReference type="OrthoDB" id="1644899at2"/>
<proteinExistence type="predicted"/>
<feature type="transmembrane region" description="Helical" evidence="1">
    <location>
        <begin position="130"/>
        <end position="151"/>
    </location>
</feature>
<dbReference type="AlphaFoldDB" id="A0A3N0I1W9"/>
<feature type="transmembrane region" description="Helical" evidence="1">
    <location>
        <begin position="95"/>
        <end position="118"/>
    </location>
</feature>
<protein>
    <submittedName>
        <fullName evidence="2">Uncharacterized protein</fullName>
    </submittedName>
</protein>
<name>A0A3N0I1W9_9FIRM</name>
<keyword evidence="1" id="KW-0812">Transmembrane</keyword>